<keyword evidence="3" id="KW-1185">Reference proteome</keyword>
<organism evidence="2 3">
    <name type="scientific">Agromyces fucosus</name>
    <dbReference type="NCBI Taxonomy" id="41985"/>
    <lineage>
        <taxon>Bacteria</taxon>
        <taxon>Bacillati</taxon>
        <taxon>Actinomycetota</taxon>
        <taxon>Actinomycetes</taxon>
        <taxon>Micrococcales</taxon>
        <taxon>Microbacteriaceae</taxon>
        <taxon>Agromyces</taxon>
    </lineage>
</organism>
<dbReference type="RefSeq" id="WP_129231247.1">
    <property type="nucleotide sequence ID" value="NZ_SDPO01000002.1"/>
</dbReference>
<dbReference type="OrthoDB" id="5517693at2"/>
<reference evidence="2 3" key="1">
    <citation type="submission" date="2019-01" db="EMBL/GenBank/DDBJ databases">
        <authorList>
            <person name="Li J."/>
        </authorList>
    </citation>
    <scope>NUCLEOTIDE SEQUENCE [LARGE SCALE GENOMIC DNA]</scope>
    <source>
        <strain evidence="2 3">CCUG 35506</strain>
    </source>
</reference>
<evidence type="ECO:0000313" key="2">
    <source>
        <dbReference type="EMBL" id="RXZ49016.1"/>
    </source>
</evidence>
<dbReference type="AlphaFoldDB" id="A0A4Q2JQ37"/>
<evidence type="ECO:0000313" key="3">
    <source>
        <dbReference type="Proteomes" id="UP000292935"/>
    </source>
</evidence>
<dbReference type="EMBL" id="SDPO01000002">
    <property type="protein sequence ID" value="RXZ49016.1"/>
    <property type="molecule type" value="Genomic_DNA"/>
</dbReference>
<comment type="caution">
    <text evidence="2">The sequence shown here is derived from an EMBL/GenBank/DDBJ whole genome shotgun (WGS) entry which is preliminary data.</text>
</comment>
<sequence>MPDGLIVNENGFILARDARAAGLASSLHRALAAGEIDRVRKGVYVLRREPDPKMSKAEQRAMAYRRQVLAAGQTLTAPVFASYSAVALHRLPIYGEWSPNIHVLSPDGHGHRRTGLISIARCHDPAIETIEGCAVTAVEASVIQFARDAPLAAALTAVDAAIRTTRLRTHPPKTTIERLWAEHERMGRYTGVRKVRAVLERSSTLADTPLETCSRLVIEEWGFPEPELQHELWLPELGKRAFLDFYWEEYGIGAEADGRGKYLGQADAAASAHTVVEEKDRENAIRRQLRGFDRWDWTEMRQRFPVRNRLRAVGLPVVRRPIRLL</sequence>
<name>A0A4Q2JQ37_9MICO</name>
<dbReference type="Proteomes" id="UP000292935">
    <property type="component" value="Unassembled WGS sequence"/>
</dbReference>
<accession>A0A4Q2JQ37</accession>
<dbReference type="InterPro" id="IPR025159">
    <property type="entry name" value="AbiEi_N"/>
</dbReference>
<gene>
    <name evidence="2" type="ORF">ESP57_08645</name>
</gene>
<evidence type="ECO:0000259" key="1">
    <source>
        <dbReference type="Pfam" id="PF13338"/>
    </source>
</evidence>
<proteinExistence type="predicted"/>
<feature type="domain" description="AbiEi antitoxin N-terminal" evidence="1">
    <location>
        <begin position="9"/>
        <end position="46"/>
    </location>
</feature>
<protein>
    <recommendedName>
        <fullName evidence="1">AbiEi antitoxin N-terminal domain-containing protein</fullName>
    </recommendedName>
</protein>
<dbReference type="Pfam" id="PF13338">
    <property type="entry name" value="AbiEi_4"/>
    <property type="match status" value="1"/>
</dbReference>